<feature type="chain" id="PRO_5047548759" evidence="10">
    <location>
        <begin position="24"/>
        <end position="839"/>
    </location>
</feature>
<keyword evidence="13" id="KW-1185">Reference proteome</keyword>
<dbReference type="PANTHER" id="PTHR32546:SF26">
    <property type="entry name" value="SMOG, ISOFORM D"/>
    <property type="match status" value="1"/>
</dbReference>
<evidence type="ECO:0000256" key="5">
    <source>
        <dbReference type="ARBA" id="ARBA00023040"/>
    </source>
</evidence>
<keyword evidence="9" id="KW-1133">Transmembrane helix</keyword>
<evidence type="ECO:0000256" key="10">
    <source>
        <dbReference type="SAM" id="SignalP"/>
    </source>
</evidence>
<evidence type="ECO:0000256" key="1">
    <source>
        <dbReference type="ARBA" id="ARBA00004651"/>
    </source>
</evidence>
<evidence type="ECO:0000256" key="9">
    <source>
        <dbReference type="SAM" id="Phobius"/>
    </source>
</evidence>
<proteinExistence type="inferred from homology"/>
<feature type="signal peptide" evidence="10">
    <location>
        <begin position="1"/>
        <end position="23"/>
    </location>
</feature>
<reference evidence="12" key="1">
    <citation type="submission" date="2022-11" db="EMBL/GenBank/DDBJ databases">
        <title>Centuries of genome instability and evolution in soft-shell clam transmissible cancer (bioRxiv).</title>
        <authorList>
            <person name="Hart S.F.M."/>
            <person name="Yonemitsu M.A."/>
            <person name="Giersch R.M."/>
            <person name="Beal B.F."/>
            <person name="Arriagada G."/>
            <person name="Davis B.W."/>
            <person name="Ostrander E.A."/>
            <person name="Goff S.P."/>
            <person name="Metzger M.J."/>
        </authorList>
    </citation>
    <scope>NUCLEOTIDE SEQUENCE</scope>
    <source>
        <strain evidence="12">MELC-2E11</strain>
        <tissue evidence="12">Siphon/mantle</tissue>
    </source>
</reference>
<dbReference type="Proteomes" id="UP001164746">
    <property type="component" value="Chromosome 6"/>
</dbReference>
<dbReference type="InterPro" id="IPR043458">
    <property type="entry name" value="GPR158/179"/>
</dbReference>
<comment type="subcellular location">
    <subcellularLocation>
        <location evidence="1">Cell membrane</location>
        <topology evidence="1">Multi-pass membrane protein</topology>
    </subcellularLocation>
</comment>
<keyword evidence="4 10" id="KW-0732">Signal</keyword>
<dbReference type="EMBL" id="CP111017">
    <property type="protein sequence ID" value="WAR08609.1"/>
    <property type="molecule type" value="Genomic_DNA"/>
</dbReference>
<evidence type="ECO:0000256" key="8">
    <source>
        <dbReference type="ARBA" id="ARBA00023224"/>
    </source>
</evidence>
<evidence type="ECO:0000259" key="11">
    <source>
        <dbReference type="Pfam" id="PF22572"/>
    </source>
</evidence>
<keyword evidence="9" id="KW-0472">Membrane</keyword>
<evidence type="ECO:0000256" key="4">
    <source>
        <dbReference type="ARBA" id="ARBA00022729"/>
    </source>
</evidence>
<dbReference type="Pfam" id="PF22572">
    <property type="entry name" value="GPR158_179_EC"/>
    <property type="match status" value="1"/>
</dbReference>
<keyword evidence="9" id="KW-0812">Transmembrane</keyword>
<evidence type="ECO:0000313" key="13">
    <source>
        <dbReference type="Proteomes" id="UP001164746"/>
    </source>
</evidence>
<protein>
    <submittedName>
        <fullName evidence="12">GP158-like protein</fullName>
    </submittedName>
</protein>
<keyword evidence="6" id="KW-0675">Receptor</keyword>
<evidence type="ECO:0000313" key="12">
    <source>
        <dbReference type="EMBL" id="WAR08609.1"/>
    </source>
</evidence>
<evidence type="ECO:0000256" key="3">
    <source>
        <dbReference type="ARBA" id="ARBA00022475"/>
    </source>
</evidence>
<gene>
    <name evidence="12" type="ORF">MAR_018567</name>
</gene>
<feature type="transmembrane region" description="Helical" evidence="9">
    <location>
        <begin position="811"/>
        <end position="833"/>
    </location>
</feature>
<sequence length="839" mass="97992">MERLNKVLTVCFWALLALTLVGAGPFSWMEKDAFDVIMDKMTSVTPENCRSKPRSELELPKDAVSHVPIYTKLFNTKFFSNRSMLMHMHNMALNRAFFYSFIYQRMNTSGDFQHQPGLMYLYMSAAADVSASQGFINASSLLFDNNCTYPNWYTTVDFNSTLPLFGPRAWRADDYNEPTNWLREPTNRTIEVQDYAAGRVTNYTAETYKYAPYTRYEYDPSDPLQQKPLFWWPDDKGYKDSLRKFTYSVGIKFSNTTGKFIRDDYTGIPFFGPPQPGQQDQDITIPVLFTKPYYDCGRSNRWITTMSAPVVDYMLRYSPWCEPISGYGFRRGGYQCVCLPGYYYPWWHYGPFQGWEIEQATWEEYQNMLVVPIQSPEFVTRRKRSTDLLVNKKNEFMAIVSAPVEMSANPKLRLVAKRKRRDASSEDIDMTLQIRQKFIKRYAEETPHIRKKRESFEVGSWNRMMDIRKRFYEITADTCGSYEPTDRFLPGDAGYGVQTQFEPQGRTALRLAHFLSNFLQNVDEYEQFGNLKGDRRLNETHIFGEVLAMVMGDFKVLSAGAFFDQYKFRVAPPVNTTDPRYSNTLTREFFGPYSFRQQNKADGLDSYRAIDTAGLQNRYVDELWFKRMKHRWLTNFHVLKKFIDKPMIRSSPNSTSSIRFEHYPITYRAPSYEDGEWLRPEFKCDGMVDDWVSTYVVPFFGLNSVKTQIEFKGVISVDVKLKELDLNQCPADFYVPNAFKNTAKCDFKSQYCVPLPGKGFEQGAYKCECRQDYEYPFQDLSWFFHGQTMEEEWSKLVDGKPNRYDTLKCRVAGASGLTFSWTLMLITMATMLFGKHQFS</sequence>
<feature type="domain" description="GPR158/179 extracellular" evidence="11">
    <location>
        <begin position="677"/>
        <end position="773"/>
    </location>
</feature>
<evidence type="ECO:0000256" key="7">
    <source>
        <dbReference type="ARBA" id="ARBA00023180"/>
    </source>
</evidence>
<name>A0ABY7EHH4_MYAAR</name>
<keyword evidence="3" id="KW-1003">Cell membrane</keyword>
<evidence type="ECO:0000256" key="2">
    <source>
        <dbReference type="ARBA" id="ARBA00007242"/>
    </source>
</evidence>
<keyword evidence="5" id="KW-0297">G-protein coupled receptor</keyword>
<dbReference type="Gene3D" id="3.30.450.20">
    <property type="entry name" value="PAS domain"/>
    <property type="match status" value="1"/>
</dbReference>
<keyword evidence="7" id="KW-0325">Glycoprotein</keyword>
<organism evidence="12 13">
    <name type="scientific">Mya arenaria</name>
    <name type="common">Soft-shell clam</name>
    <dbReference type="NCBI Taxonomy" id="6604"/>
    <lineage>
        <taxon>Eukaryota</taxon>
        <taxon>Metazoa</taxon>
        <taxon>Spiralia</taxon>
        <taxon>Lophotrochozoa</taxon>
        <taxon>Mollusca</taxon>
        <taxon>Bivalvia</taxon>
        <taxon>Autobranchia</taxon>
        <taxon>Heteroconchia</taxon>
        <taxon>Euheterodonta</taxon>
        <taxon>Imparidentia</taxon>
        <taxon>Neoheterodontei</taxon>
        <taxon>Myida</taxon>
        <taxon>Myoidea</taxon>
        <taxon>Myidae</taxon>
        <taxon>Mya</taxon>
    </lineage>
</organism>
<accession>A0ABY7EHH4</accession>
<dbReference type="InterPro" id="IPR054714">
    <property type="entry name" value="GPR158_179_extracellular"/>
</dbReference>
<keyword evidence="8" id="KW-0807">Transducer</keyword>
<dbReference type="PANTHER" id="PTHR32546">
    <property type="entry name" value="G-PROTEIN COUPLED RECEPTOR 158-RELATED"/>
    <property type="match status" value="1"/>
</dbReference>
<evidence type="ECO:0000256" key="6">
    <source>
        <dbReference type="ARBA" id="ARBA00023170"/>
    </source>
</evidence>
<comment type="similarity">
    <text evidence="2">Belongs to the G-protein coupled receptor 3 family.</text>
</comment>